<sequence>MIRARRLQFRAYSTTQNLLGDDLGPIQRNEDQHKSFRVRQDGSSLPLPPSLDPVVVSERSRWEQLKEKPNVANFTPFQKKLWENPYAHILASPPRQCRATNSLQPSALQTSLHPRPHPSTKTPWLLPVSLTTPTHHLGPPFRFLSHKFVAAHLGKKKAWKSGLYFRIYEKIGSKATHEIIWREDMPELILGLLRERLLGKLKWWFSKRGQLVGCISPWHEHIESIDHVSSILSLKSLRTHADDLKDAAASIAASSDKWVSYTAKGLPDLFDPHSKPNVTHRAPSWYQEPLLPRLQPRLQYPPLEFKTTVWRGQKVAVYSLVDLLGEEKTKELVEGSMYEGESCLVVRSGRHNVKIEMLLMELQCYTADHEP</sequence>
<keyword evidence="3" id="KW-1185">Reference proteome</keyword>
<dbReference type="AlphaFoldDB" id="A0A6A6S0Y9"/>
<evidence type="ECO:0000256" key="1">
    <source>
        <dbReference type="SAM" id="MobiDB-lite"/>
    </source>
</evidence>
<feature type="region of interest" description="Disordered" evidence="1">
    <location>
        <begin position="98"/>
        <end position="117"/>
    </location>
</feature>
<evidence type="ECO:0000313" key="2">
    <source>
        <dbReference type="EMBL" id="KAF2641496.1"/>
    </source>
</evidence>
<organism evidence="2 3">
    <name type="scientific">Massarina eburnea CBS 473.64</name>
    <dbReference type="NCBI Taxonomy" id="1395130"/>
    <lineage>
        <taxon>Eukaryota</taxon>
        <taxon>Fungi</taxon>
        <taxon>Dikarya</taxon>
        <taxon>Ascomycota</taxon>
        <taxon>Pezizomycotina</taxon>
        <taxon>Dothideomycetes</taxon>
        <taxon>Pleosporomycetidae</taxon>
        <taxon>Pleosporales</taxon>
        <taxon>Massarineae</taxon>
        <taxon>Massarinaceae</taxon>
        <taxon>Massarina</taxon>
    </lineage>
</organism>
<protein>
    <submittedName>
        <fullName evidence="2">Uncharacterized protein</fullName>
    </submittedName>
</protein>
<feature type="compositionally biased region" description="Polar residues" evidence="1">
    <location>
        <begin position="98"/>
        <end position="112"/>
    </location>
</feature>
<dbReference type="OrthoDB" id="3363286at2759"/>
<dbReference type="Proteomes" id="UP000799753">
    <property type="component" value="Unassembled WGS sequence"/>
</dbReference>
<proteinExistence type="predicted"/>
<dbReference type="EMBL" id="MU006783">
    <property type="protein sequence ID" value="KAF2641496.1"/>
    <property type="molecule type" value="Genomic_DNA"/>
</dbReference>
<evidence type="ECO:0000313" key="3">
    <source>
        <dbReference type="Proteomes" id="UP000799753"/>
    </source>
</evidence>
<reference evidence="2" key="1">
    <citation type="journal article" date="2020" name="Stud. Mycol.">
        <title>101 Dothideomycetes genomes: a test case for predicting lifestyles and emergence of pathogens.</title>
        <authorList>
            <person name="Haridas S."/>
            <person name="Albert R."/>
            <person name="Binder M."/>
            <person name="Bloem J."/>
            <person name="Labutti K."/>
            <person name="Salamov A."/>
            <person name="Andreopoulos B."/>
            <person name="Baker S."/>
            <person name="Barry K."/>
            <person name="Bills G."/>
            <person name="Bluhm B."/>
            <person name="Cannon C."/>
            <person name="Castanera R."/>
            <person name="Culley D."/>
            <person name="Daum C."/>
            <person name="Ezra D."/>
            <person name="Gonzalez J."/>
            <person name="Henrissat B."/>
            <person name="Kuo A."/>
            <person name="Liang C."/>
            <person name="Lipzen A."/>
            <person name="Lutzoni F."/>
            <person name="Magnuson J."/>
            <person name="Mondo S."/>
            <person name="Nolan M."/>
            <person name="Ohm R."/>
            <person name="Pangilinan J."/>
            <person name="Park H.-J."/>
            <person name="Ramirez L."/>
            <person name="Alfaro M."/>
            <person name="Sun H."/>
            <person name="Tritt A."/>
            <person name="Yoshinaga Y."/>
            <person name="Zwiers L.-H."/>
            <person name="Turgeon B."/>
            <person name="Goodwin S."/>
            <person name="Spatafora J."/>
            <person name="Crous P."/>
            <person name="Grigoriev I."/>
        </authorList>
    </citation>
    <scope>NUCLEOTIDE SEQUENCE</scope>
    <source>
        <strain evidence="2">CBS 473.64</strain>
    </source>
</reference>
<accession>A0A6A6S0Y9</accession>
<name>A0A6A6S0Y9_9PLEO</name>
<gene>
    <name evidence="2" type="ORF">P280DRAFT_542799</name>
</gene>